<feature type="region of interest" description="Disordered" evidence="1">
    <location>
        <begin position="1"/>
        <end position="99"/>
    </location>
</feature>
<keyword evidence="3" id="KW-1185">Reference proteome</keyword>
<dbReference type="Proteomes" id="UP000616114">
    <property type="component" value="Unassembled WGS sequence"/>
</dbReference>
<organism evidence="2 3">
    <name type="scientific">Sediminivirga luteola</name>
    <dbReference type="NCBI Taxonomy" id="1774748"/>
    <lineage>
        <taxon>Bacteria</taxon>
        <taxon>Bacillati</taxon>
        <taxon>Actinomycetota</taxon>
        <taxon>Actinomycetes</taxon>
        <taxon>Micrococcales</taxon>
        <taxon>Brevibacteriaceae</taxon>
        <taxon>Sediminivirga</taxon>
    </lineage>
</organism>
<comment type="caution">
    <text evidence="2">The sequence shown here is derived from an EMBL/GenBank/DDBJ whole genome shotgun (WGS) entry which is preliminary data.</text>
</comment>
<evidence type="ECO:0000313" key="2">
    <source>
        <dbReference type="EMBL" id="GGA27007.1"/>
    </source>
</evidence>
<accession>A0A8J2U160</accession>
<evidence type="ECO:0000313" key="3">
    <source>
        <dbReference type="Proteomes" id="UP000616114"/>
    </source>
</evidence>
<reference evidence="2" key="1">
    <citation type="journal article" date="2014" name="Int. J. Syst. Evol. Microbiol.">
        <title>Complete genome sequence of Corynebacterium casei LMG S-19264T (=DSM 44701T), isolated from a smear-ripened cheese.</title>
        <authorList>
            <consortium name="US DOE Joint Genome Institute (JGI-PGF)"/>
            <person name="Walter F."/>
            <person name="Albersmeier A."/>
            <person name="Kalinowski J."/>
            <person name="Ruckert C."/>
        </authorList>
    </citation>
    <scope>NUCLEOTIDE SEQUENCE</scope>
    <source>
        <strain evidence="2">CGMCC 1.12785</strain>
    </source>
</reference>
<protein>
    <submittedName>
        <fullName evidence="2">Uncharacterized protein</fullName>
    </submittedName>
</protein>
<sequence length="117" mass="12208">MTDRKKALYAQDDAGVTVPQGEGEAASTPTDAIQDADEASPLAGPEAPTEVTEFGLDDQEPEQPVEATEFGPWDGRDSQPAESSSDDPELLERTDPLKGTVEAQIAAAEAKPGGQPT</sequence>
<reference evidence="2" key="2">
    <citation type="submission" date="2020-09" db="EMBL/GenBank/DDBJ databases">
        <authorList>
            <person name="Sun Q."/>
            <person name="Zhou Y."/>
        </authorList>
    </citation>
    <scope>NUCLEOTIDE SEQUENCE</scope>
    <source>
        <strain evidence="2">CGMCC 1.12785</strain>
    </source>
</reference>
<dbReference type="EMBL" id="BMFY01000019">
    <property type="protein sequence ID" value="GGA27007.1"/>
    <property type="molecule type" value="Genomic_DNA"/>
</dbReference>
<evidence type="ECO:0000256" key="1">
    <source>
        <dbReference type="SAM" id="MobiDB-lite"/>
    </source>
</evidence>
<proteinExistence type="predicted"/>
<name>A0A8J2U160_9MICO</name>
<dbReference type="AlphaFoldDB" id="A0A8J2U160"/>
<gene>
    <name evidence="2" type="ORF">GCM10011333_32280</name>
</gene>
<dbReference type="RefSeq" id="WP_188551931.1">
    <property type="nucleotide sequence ID" value="NZ_BMFY01000019.1"/>
</dbReference>